<protein>
    <recommendedName>
        <fullName evidence="2">SAP domain-containing protein</fullName>
    </recommendedName>
</protein>
<organism evidence="3">
    <name type="scientific">Ditylum brightwellii</name>
    <dbReference type="NCBI Taxonomy" id="49249"/>
    <lineage>
        <taxon>Eukaryota</taxon>
        <taxon>Sar</taxon>
        <taxon>Stramenopiles</taxon>
        <taxon>Ochrophyta</taxon>
        <taxon>Bacillariophyta</taxon>
        <taxon>Mediophyceae</taxon>
        <taxon>Lithodesmiophycidae</taxon>
        <taxon>Lithodesmiales</taxon>
        <taxon>Lithodesmiaceae</taxon>
        <taxon>Ditylum</taxon>
    </lineage>
</organism>
<feature type="region of interest" description="Disordered" evidence="1">
    <location>
        <begin position="574"/>
        <end position="595"/>
    </location>
</feature>
<dbReference type="Gene3D" id="1.10.720.30">
    <property type="entry name" value="SAP domain"/>
    <property type="match status" value="1"/>
</dbReference>
<evidence type="ECO:0000256" key="1">
    <source>
        <dbReference type="SAM" id="MobiDB-lite"/>
    </source>
</evidence>
<evidence type="ECO:0000313" key="3">
    <source>
        <dbReference type="EMBL" id="CAE4638095.1"/>
    </source>
</evidence>
<proteinExistence type="predicted"/>
<dbReference type="InterPro" id="IPR047140">
    <property type="entry name" value="LabA"/>
</dbReference>
<gene>
    <name evidence="3" type="ORF">DBRI00130_LOCUS31177</name>
</gene>
<dbReference type="PANTHER" id="PTHR35458:SF8">
    <property type="entry name" value="SLR0650 PROTEIN"/>
    <property type="match status" value="1"/>
</dbReference>
<dbReference type="Pfam" id="PF01936">
    <property type="entry name" value="NYN"/>
    <property type="match status" value="1"/>
</dbReference>
<dbReference type="InterPro" id="IPR021139">
    <property type="entry name" value="NYN"/>
</dbReference>
<feature type="domain" description="SAP" evidence="2">
    <location>
        <begin position="483"/>
        <end position="517"/>
    </location>
</feature>
<dbReference type="EMBL" id="HBNS01040011">
    <property type="protein sequence ID" value="CAE4638095.1"/>
    <property type="molecule type" value="Transcribed_RNA"/>
</dbReference>
<dbReference type="PROSITE" id="PS50800">
    <property type="entry name" value="SAP"/>
    <property type="match status" value="1"/>
</dbReference>
<sequence length="717" mass="80825">MAAIQDETRKQMEQQQQQIDMLMKMIQKQGGGEELSSTSSATTKINDNSNFRSMTTDKDLSLTGKPLSSSSSSSTTTVNVAPLRAMLFIDGTWLYYSLHQRSERDCPIIKKYGVGWQNRYRFEWSALPRVVCEQLQLQQMDQGWSTTNQNRNNQPRPIDIVRASVFTSYKRTTDPNSIRVTMYNEMADANYDVHMMETVGKGEKCVDIQLAVEMLHYATVPNAYDVAILLSGDKDFMPAMVRTRQKGRQVGIVSMKRGCNKALYESPHVKDYDVIWIEDYLDKLIVPLSPEELAARSKEGIVSTFTVMKVVSDFVANSPKGKVSSRDVGRYLKTLRVADTTMLEQLKEVYGGLRQFLQERAVGVFRIIDPEIDDTKKRDPRDRSFWMTLREGYQHVLISQAKATNFTAVEKGFLEEYAKSGLEKKHAYYHTNEDPERAAFTTTPIEIQQLDNPSARRDVHNDGVNGDSGEDKFELPSDLTVDYTQCTVVQLKERCRERGLLVSGTKAVLLQRVQKDVDEQINAEKLRHGEKMAAVAAAAALNAREDGPAVMHRKMATPRRSSTTMRRAMMGGSRLGQGLRRPQSSFSPSPPPSGMKVYNSNIYATQTPKFTNNRNINAENVDPVIENHLRNLIAEYITASGGQAGSRDVGRYLAANAAVNAGRSQQGSSALKELKHSYGTLAAFIAKNDDMFDKLRENVDQYGWEYGFPIRLRKVRQ</sequence>
<dbReference type="AlphaFoldDB" id="A0A7S4WAL8"/>
<dbReference type="PANTHER" id="PTHR35458">
    <property type="entry name" value="SLR0755 PROTEIN"/>
    <property type="match status" value="1"/>
</dbReference>
<dbReference type="InterPro" id="IPR003034">
    <property type="entry name" value="SAP_dom"/>
</dbReference>
<dbReference type="Pfam" id="PF02037">
    <property type="entry name" value="SAP"/>
    <property type="match status" value="1"/>
</dbReference>
<reference evidence="3" key="1">
    <citation type="submission" date="2021-01" db="EMBL/GenBank/DDBJ databases">
        <authorList>
            <person name="Corre E."/>
            <person name="Pelletier E."/>
            <person name="Niang G."/>
            <person name="Scheremetjew M."/>
            <person name="Finn R."/>
            <person name="Kale V."/>
            <person name="Holt S."/>
            <person name="Cochrane G."/>
            <person name="Meng A."/>
            <person name="Brown T."/>
            <person name="Cohen L."/>
        </authorList>
    </citation>
    <scope>NUCLEOTIDE SEQUENCE</scope>
    <source>
        <strain evidence="3">GSO104</strain>
    </source>
</reference>
<dbReference type="SMART" id="SM00513">
    <property type="entry name" value="SAP"/>
    <property type="match status" value="1"/>
</dbReference>
<feature type="region of interest" description="Disordered" evidence="1">
    <location>
        <begin position="450"/>
        <end position="470"/>
    </location>
</feature>
<name>A0A7S4WAL8_9STRA</name>
<feature type="region of interest" description="Disordered" evidence="1">
    <location>
        <begin position="26"/>
        <end position="75"/>
    </location>
</feature>
<dbReference type="Gene3D" id="3.40.50.1010">
    <property type="entry name" value="5'-nuclease"/>
    <property type="match status" value="1"/>
</dbReference>
<evidence type="ECO:0000259" key="2">
    <source>
        <dbReference type="PROSITE" id="PS50800"/>
    </source>
</evidence>
<dbReference type="CDD" id="cd18722">
    <property type="entry name" value="PIN_NicB-like"/>
    <property type="match status" value="1"/>
</dbReference>
<accession>A0A7S4WAL8</accession>
<dbReference type="GO" id="GO:0004540">
    <property type="term" value="F:RNA nuclease activity"/>
    <property type="evidence" value="ECO:0007669"/>
    <property type="project" value="InterPro"/>
</dbReference>
<dbReference type="InterPro" id="IPR036361">
    <property type="entry name" value="SAP_dom_sf"/>
</dbReference>
<feature type="compositionally biased region" description="Polar residues" evidence="1">
    <location>
        <begin position="35"/>
        <end position="54"/>
    </location>
</feature>
<dbReference type="SUPFAM" id="SSF68906">
    <property type="entry name" value="SAP domain"/>
    <property type="match status" value="1"/>
</dbReference>